<evidence type="ECO:0000256" key="4">
    <source>
        <dbReference type="SAM" id="MobiDB-lite"/>
    </source>
</evidence>
<keyword evidence="2" id="KW-0238">DNA-binding</keyword>
<keyword evidence="8" id="KW-1185">Reference proteome</keyword>
<gene>
    <name evidence="7" type="ORF">HC231_00535</name>
</gene>
<dbReference type="PROSITE" id="PS51077">
    <property type="entry name" value="HTH_ICLR"/>
    <property type="match status" value="1"/>
</dbReference>
<evidence type="ECO:0000256" key="2">
    <source>
        <dbReference type="ARBA" id="ARBA00023125"/>
    </source>
</evidence>
<evidence type="ECO:0000259" key="6">
    <source>
        <dbReference type="PROSITE" id="PS51078"/>
    </source>
</evidence>
<dbReference type="PROSITE" id="PS51078">
    <property type="entry name" value="ICLR_ED"/>
    <property type="match status" value="1"/>
</dbReference>
<dbReference type="Proteomes" id="UP000671960">
    <property type="component" value="Chromosome"/>
</dbReference>
<evidence type="ECO:0000256" key="1">
    <source>
        <dbReference type="ARBA" id="ARBA00023015"/>
    </source>
</evidence>
<evidence type="ECO:0000259" key="5">
    <source>
        <dbReference type="PROSITE" id="PS51077"/>
    </source>
</evidence>
<dbReference type="SUPFAM" id="SSF46785">
    <property type="entry name" value="Winged helix' DNA-binding domain"/>
    <property type="match status" value="1"/>
</dbReference>
<dbReference type="RefSeq" id="WP_208229257.1">
    <property type="nucleotide sequence ID" value="NZ_CP050854.1"/>
</dbReference>
<dbReference type="Pfam" id="PF09339">
    <property type="entry name" value="HTH_IclR"/>
    <property type="match status" value="1"/>
</dbReference>
<feature type="domain" description="IclR-ED" evidence="6">
    <location>
        <begin position="83"/>
        <end position="265"/>
    </location>
</feature>
<name>A0ABX7UM31_9GAMM</name>
<protein>
    <submittedName>
        <fullName evidence="7">IclR family transcriptional regulator</fullName>
    </submittedName>
</protein>
<evidence type="ECO:0000256" key="3">
    <source>
        <dbReference type="ARBA" id="ARBA00023163"/>
    </source>
</evidence>
<dbReference type="Gene3D" id="1.10.10.10">
    <property type="entry name" value="Winged helix-like DNA-binding domain superfamily/Winged helix DNA-binding domain"/>
    <property type="match status" value="1"/>
</dbReference>
<dbReference type="SUPFAM" id="SSF55781">
    <property type="entry name" value="GAF domain-like"/>
    <property type="match status" value="1"/>
</dbReference>
<keyword evidence="1" id="KW-0805">Transcription regulation</keyword>
<dbReference type="PANTHER" id="PTHR30136">
    <property type="entry name" value="HELIX-TURN-HELIX TRANSCRIPTIONAL REGULATOR, ICLR FAMILY"/>
    <property type="match status" value="1"/>
</dbReference>
<evidence type="ECO:0000313" key="8">
    <source>
        <dbReference type="Proteomes" id="UP000671960"/>
    </source>
</evidence>
<keyword evidence="3" id="KW-0804">Transcription</keyword>
<dbReference type="InterPro" id="IPR029016">
    <property type="entry name" value="GAF-like_dom_sf"/>
</dbReference>
<dbReference type="InterPro" id="IPR050707">
    <property type="entry name" value="HTH_MetabolicPath_Reg"/>
</dbReference>
<feature type="region of interest" description="Disordered" evidence="4">
    <location>
        <begin position="1"/>
        <end position="21"/>
    </location>
</feature>
<dbReference type="PANTHER" id="PTHR30136:SF35">
    <property type="entry name" value="HTH-TYPE TRANSCRIPTIONAL REGULATOR RV1719"/>
    <property type="match status" value="1"/>
</dbReference>
<dbReference type="InterPro" id="IPR014757">
    <property type="entry name" value="Tscrpt_reg_IclR_C"/>
</dbReference>
<feature type="domain" description="HTH iclR-type" evidence="5">
    <location>
        <begin position="21"/>
        <end position="89"/>
    </location>
</feature>
<dbReference type="Gene3D" id="3.30.450.40">
    <property type="match status" value="1"/>
</dbReference>
<dbReference type="InterPro" id="IPR036390">
    <property type="entry name" value="WH_DNA-bd_sf"/>
</dbReference>
<proteinExistence type="predicted"/>
<organism evidence="7 8">
    <name type="scientific">Brenneria izadpanahii</name>
    <dbReference type="NCBI Taxonomy" id="2722756"/>
    <lineage>
        <taxon>Bacteria</taxon>
        <taxon>Pseudomonadati</taxon>
        <taxon>Pseudomonadota</taxon>
        <taxon>Gammaproteobacteria</taxon>
        <taxon>Enterobacterales</taxon>
        <taxon>Pectobacteriaceae</taxon>
        <taxon>Brenneria</taxon>
    </lineage>
</organism>
<dbReference type="InterPro" id="IPR036388">
    <property type="entry name" value="WH-like_DNA-bd_sf"/>
</dbReference>
<dbReference type="InterPro" id="IPR005471">
    <property type="entry name" value="Tscrpt_reg_IclR_N"/>
</dbReference>
<evidence type="ECO:0000313" key="7">
    <source>
        <dbReference type="EMBL" id="QTF06583.1"/>
    </source>
</evidence>
<sequence>MNLKAQPSPAPVNGGKRGTRTSGVERTLQILDWLQARQHPASAYEVAKGVAAPLSTIYSIVDDLVGKNILQRQDNGAIWLGARLYHYGLTYARNLDLLTVACEEMQSLSALCGETVQICGRDDDKMVVLAMADGPDHFQVSSRVGTRIPLNWSASGRLLAGHLPEQERLTLYARSAKASPTGSAETDPAVLSAAAQQALNNRLSIQVGESDFAVACIAAPICDPDGVCRATISIVVPAIKAEQDEADLSMKVQRSAAQAEMRMGWRMPPLTAHGPSR</sequence>
<accession>A0ABX7UM31</accession>
<dbReference type="SMART" id="SM00346">
    <property type="entry name" value="HTH_ICLR"/>
    <property type="match status" value="1"/>
</dbReference>
<dbReference type="Pfam" id="PF01614">
    <property type="entry name" value="IclR_C"/>
    <property type="match status" value="1"/>
</dbReference>
<reference evidence="7 8" key="1">
    <citation type="submission" date="2020-03" db="EMBL/GenBank/DDBJ databases">
        <authorList>
            <person name="Bakhshi Ganjeh M."/>
        </authorList>
    </citation>
    <scope>NUCLEOTIDE SEQUENCE [LARGE SCALE GENOMIC DNA]</scope>
    <source>
        <strain evidence="8">Iran 50</strain>
    </source>
</reference>
<dbReference type="EMBL" id="CP050854">
    <property type="protein sequence ID" value="QTF06583.1"/>
    <property type="molecule type" value="Genomic_DNA"/>
</dbReference>